<keyword evidence="4" id="KW-1185">Reference proteome</keyword>
<name>A0A5M6IHT9_9PROT</name>
<dbReference type="Proteomes" id="UP000325255">
    <property type="component" value="Unassembled WGS sequence"/>
</dbReference>
<comment type="caution">
    <text evidence="3">The sequence shown here is derived from an EMBL/GenBank/DDBJ whole genome shotgun (WGS) entry which is preliminary data.</text>
</comment>
<accession>A0A5M6IHT9</accession>
<dbReference type="Pfam" id="PF20432">
    <property type="entry name" value="Xre-like-HTH"/>
    <property type="match status" value="1"/>
</dbReference>
<dbReference type="InterPro" id="IPR046847">
    <property type="entry name" value="Xre-like_HTH"/>
</dbReference>
<feature type="domain" description="Antitoxin Xre-like helix-turn-helix" evidence="2">
    <location>
        <begin position="44"/>
        <end position="103"/>
    </location>
</feature>
<evidence type="ECO:0000313" key="3">
    <source>
        <dbReference type="EMBL" id="KAA5607843.1"/>
    </source>
</evidence>
<organism evidence="3 4">
    <name type="scientific">Rhodovastum atsumiense</name>
    <dbReference type="NCBI Taxonomy" id="504468"/>
    <lineage>
        <taxon>Bacteria</taxon>
        <taxon>Pseudomonadati</taxon>
        <taxon>Pseudomonadota</taxon>
        <taxon>Alphaproteobacteria</taxon>
        <taxon>Acetobacterales</taxon>
        <taxon>Acetobacteraceae</taxon>
        <taxon>Rhodovastum</taxon>
    </lineage>
</organism>
<evidence type="ECO:0000259" key="1">
    <source>
        <dbReference type="Pfam" id="PF09722"/>
    </source>
</evidence>
<dbReference type="RefSeq" id="WP_150045863.1">
    <property type="nucleotide sequence ID" value="NZ_OW485603.1"/>
</dbReference>
<dbReference type="AlphaFoldDB" id="A0A5M6IHT9"/>
<dbReference type="Pfam" id="PF09722">
    <property type="entry name" value="Xre_MbcA_ParS_C"/>
    <property type="match status" value="1"/>
</dbReference>
<evidence type="ECO:0000313" key="4">
    <source>
        <dbReference type="Proteomes" id="UP000325255"/>
    </source>
</evidence>
<dbReference type="EMBL" id="VWPK01000156">
    <property type="protein sequence ID" value="KAA5607843.1"/>
    <property type="molecule type" value="Genomic_DNA"/>
</dbReference>
<dbReference type="GO" id="GO:0003677">
    <property type="term" value="F:DNA binding"/>
    <property type="evidence" value="ECO:0007669"/>
    <property type="project" value="InterPro"/>
</dbReference>
<gene>
    <name evidence="3" type="ORF">F1189_31830</name>
</gene>
<protein>
    <submittedName>
        <fullName evidence="3">DUF2384 domain-containing protein</fullName>
    </submittedName>
</protein>
<reference evidence="3 4" key="1">
    <citation type="submission" date="2019-09" db="EMBL/GenBank/DDBJ databases">
        <title>Genome sequence of Rhodovastum atsumiense, a diverse member of the Acetobacteraceae family of non-sulfur purple photosynthetic bacteria.</title>
        <authorList>
            <person name="Meyer T."/>
            <person name="Kyndt J."/>
        </authorList>
    </citation>
    <scope>NUCLEOTIDE SEQUENCE [LARGE SCALE GENOMIC DNA]</scope>
    <source>
        <strain evidence="3 4">DSM 21279</strain>
    </source>
</reference>
<feature type="domain" description="Antitoxin Xre/MbcA/ParS-like toxin-binding" evidence="1">
    <location>
        <begin position="116"/>
        <end position="167"/>
    </location>
</feature>
<sequence>MSNFGLYPILDKTEDEVPHAAQVAPPVPDGRRILDVSRFEPTIRRRMSAPGMRTFLAIADLWGLSEEQRRLVLGLPARSTFHNWARTAREHGELTLDLDVLIRISAVLGIHQGLMILHETEREGVEWLRRPHGAAVFGGKPPLDLVTCGTQDGLMAVRRFLDAARGGIYMEPNETDRDFRPYTDADIVFR</sequence>
<proteinExistence type="predicted"/>
<dbReference type="OrthoDB" id="117888at2"/>
<evidence type="ECO:0000259" key="2">
    <source>
        <dbReference type="Pfam" id="PF20432"/>
    </source>
</evidence>
<dbReference type="InterPro" id="IPR024467">
    <property type="entry name" value="Xre/MbcA/ParS-like_toxin-bd"/>
</dbReference>